<dbReference type="STRING" id="1631356.VV01_16335"/>
<name>A0A0L6CKV5_9MICO</name>
<keyword evidence="2" id="KW-1185">Reference proteome</keyword>
<accession>A0A0L6CKV5</accession>
<dbReference type="AlphaFoldDB" id="A0A0L6CKV5"/>
<gene>
    <name evidence="1" type="ORF">VV01_16335</name>
</gene>
<protein>
    <submittedName>
        <fullName evidence="1">Uncharacterized protein</fullName>
    </submittedName>
</protein>
<organism evidence="1 2">
    <name type="scientific">Luteipulveratus halotolerans</name>
    <dbReference type="NCBI Taxonomy" id="1631356"/>
    <lineage>
        <taxon>Bacteria</taxon>
        <taxon>Bacillati</taxon>
        <taxon>Actinomycetota</taxon>
        <taxon>Actinomycetes</taxon>
        <taxon>Micrococcales</taxon>
        <taxon>Dermacoccaceae</taxon>
        <taxon>Luteipulveratus</taxon>
    </lineage>
</organism>
<dbReference type="EMBL" id="LAIR01000002">
    <property type="protein sequence ID" value="KNX38359.1"/>
    <property type="molecule type" value="Genomic_DNA"/>
</dbReference>
<proteinExistence type="predicted"/>
<sequence>MLPAWSKPLTAWLRTGAFSTRTDELTGDELESEGGNKEYNVATVGAGGEKNSSDMTLVKAVMKNPWRGGAEMPLVACGTK</sequence>
<reference evidence="2" key="1">
    <citation type="submission" date="2015-03" db="EMBL/GenBank/DDBJ databases">
        <title>Luteipulveratus halotolerans sp. nov., a novel actinobacterium (Dermacoccaceae) from Sarawak, Malaysia.</title>
        <authorList>
            <person name="Juboi H."/>
            <person name="Basik A."/>
            <person name="Shamsul S.S."/>
            <person name="Arnold P."/>
            <person name="Schmitt E.K."/>
            <person name="Sanglier J.-J."/>
            <person name="Yeo T."/>
        </authorList>
    </citation>
    <scope>NUCLEOTIDE SEQUENCE [LARGE SCALE GENOMIC DNA]</scope>
    <source>
        <strain evidence="2">C296001</strain>
    </source>
</reference>
<evidence type="ECO:0000313" key="1">
    <source>
        <dbReference type="EMBL" id="KNX38359.1"/>
    </source>
</evidence>
<evidence type="ECO:0000313" key="2">
    <source>
        <dbReference type="Proteomes" id="UP000037397"/>
    </source>
</evidence>
<dbReference type="Proteomes" id="UP000037397">
    <property type="component" value="Unassembled WGS sequence"/>
</dbReference>
<comment type="caution">
    <text evidence="1">The sequence shown here is derived from an EMBL/GenBank/DDBJ whole genome shotgun (WGS) entry which is preliminary data.</text>
</comment>